<dbReference type="EMBL" id="MU826357">
    <property type="protein sequence ID" value="KAJ7379505.1"/>
    <property type="molecule type" value="Genomic_DNA"/>
</dbReference>
<gene>
    <name evidence="1" type="primary">CDKL2_2</name>
    <name evidence="1" type="ORF">OS493_015295</name>
</gene>
<evidence type="ECO:0000313" key="1">
    <source>
        <dbReference type="EMBL" id="KAJ7379505.1"/>
    </source>
</evidence>
<evidence type="ECO:0000313" key="2">
    <source>
        <dbReference type="Proteomes" id="UP001163046"/>
    </source>
</evidence>
<name>A0A9W9ZDQ0_9CNID</name>
<dbReference type="AlphaFoldDB" id="A0A9W9ZDQ0"/>
<dbReference type="InterPro" id="IPR011009">
    <property type="entry name" value="Kinase-like_dom_sf"/>
</dbReference>
<keyword evidence="2" id="KW-1185">Reference proteome</keyword>
<dbReference type="Proteomes" id="UP001163046">
    <property type="component" value="Unassembled WGS sequence"/>
</dbReference>
<reference evidence="1" key="1">
    <citation type="submission" date="2023-01" db="EMBL/GenBank/DDBJ databases">
        <title>Genome assembly of the deep-sea coral Lophelia pertusa.</title>
        <authorList>
            <person name="Herrera S."/>
            <person name="Cordes E."/>
        </authorList>
    </citation>
    <scope>NUCLEOTIDE SEQUENCE</scope>
    <source>
        <strain evidence="1">USNM1676648</strain>
        <tissue evidence="1">Polyp</tissue>
    </source>
</reference>
<accession>A0A9W9ZDQ0</accession>
<dbReference type="OrthoDB" id="548217at2759"/>
<sequence>MDILKLCLKMDPVERPWCSQLLKHDFFKKDNFGEKFAQELKAKITRENCR</sequence>
<keyword evidence="1" id="KW-0808">Transferase</keyword>
<dbReference type="Gene3D" id="1.10.510.10">
    <property type="entry name" value="Transferase(Phosphotransferase) domain 1"/>
    <property type="match status" value="1"/>
</dbReference>
<dbReference type="EC" id="2.7.11.22" evidence="1"/>
<dbReference type="GO" id="GO:0004693">
    <property type="term" value="F:cyclin-dependent protein serine/threonine kinase activity"/>
    <property type="evidence" value="ECO:0007669"/>
    <property type="project" value="UniProtKB-EC"/>
</dbReference>
<comment type="caution">
    <text evidence="1">The sequence shown here is derived from an EMBL/GenBank/DDBJ whole genome shotgun (WGS) entry which is preliminary data.</text>
</comment>
<keyword evidence="1" id="KW-0418">Kinase</keyword>
<organism evidence="1 2">
    <name type="scientific">Desmophyllum pertusum</name>
    <dbReference type="NCBI Taxonomy" id="174260"/>
    <lineage>
        <taxon>Eukaryota</taxon>
        <taxon>Metazoa</taxon>
        <taxon>Cnidaria</taxon>
        <taxon>Anthozoa</taxon>
        <taxon>Hexacorallia</taxon>
        <taxon>Scleractinia</taxon>
        <taxon>Caryophylliina</taxon>
        <taxon>Caryophylliidae</taxon>
        <taxon>Desmophyllum</taxon>
    </lineage>
</organism>
<dbReference type="SUPFAM" id="SSF56112">
    <property type="entry name" value="Protein kinase-like (PK-like)"/>
    <property type="match status" value="1"/>
</dbReference>
<protein>
    <submittedName>
        <fullName evidence="1">Cyclin-dependent kinase-like 2</fullName>
        <ecNumber evidence="1">2.7.11.22</ecNumber>
    </submittedName>
</protein>
<proteinExistence type="predicted"/>